<evidence type="ECO:0000256" key="1">
    <source>
        <dbReference type="ARBA" id="ARBA00022723"/>
    </source>
</evidence>
<keyword evidence="4" id="KW-0238">DNA-binding</keyword>
<evidence type="ECO:0000313" key="10">
    <source>
        <dbReference type="WBParaSite" id="BXY_0242800.1"/>
    </source>
</evidence>
<evidence type="ECO:0000313" key="8">
    <source>
        <dbReference type="Proteomes" id="UP000095284"/>
    </source>
</evidence>
<dbReference type="WBParaSite" id="BXY_0242800.1">
    <property type="protein sequence ID" value="BXY_0242800.1"/>
    <property type="gene ID" value="BXY_0242800"/>
</dbReference>
<feature type="region of interest" description="Disordered" evidence="5">
    <location>
        <begin position="117"/>
        <end position="217"/>
    </location>
</feature>
<evidence type="ECO:0000259" key="6">
    <source>
        <dbReference type="Pfam" id="PF05485"/>
    </source>
</evidence>
<dbReference type="eggNOG" id="ENOG502SQG1">
    <property type="taxonomic scope" value="Eukaryota"/>
</dbReference>
<evidence type="ECO:0000313" key="9">
    <source>
        <dbReference type="Proteomes" id="UP000659654"/>
    </source>
</evidence>
<gene>
    <name evidence="7" type="ORF">BXYJ_LOCUS12355</name>
</gene>
<evidence type="ECO:0000256" key="2">
    <source>
        <dbReference type="ARBA" id="ARBA00022771"/>
    </source>
</evidence>
<evidence type="ECO:0000256" key="4">
    <source>
        <dbReference type="ARBA" id="ARBA00023125"/>
    </source>
</evidence>
<keyword evidence="1" id="KW-0479">Metal-binding</keyword>
<evidence type="ECO:0000256" key="3">
    <source>
        <dbReference type="ARBA" id="ARBA00022833"/>
    </source>
</evidence>
<dbReference type="InterPro" id="IPR038441">
    <property type="entry name" value="THAP_Znf_sf"/>
</dbReference>
<dbReference type="InterPro" id="IPR006612">
    <property type="entry name" value="THAP_Znf"/>
</dbReference>
<name>A0A1I7RNY8_BURXY</name>
<reference evidence="7" key="2">
    <citation type="submission" date="2020-09" db="EMBL/GenBank/DDBJ databases">
        <authorList>
            <person name="Kikuchi T."/>
        </authorList>
    </citation>
    <scope>NUCLEOTIDE SEQUENCE</scope>
    <source>
        <strain evidence="7">Ka4C1</strain>
    </source>
</reference>
<keyword evidence="3" id="KW-0862">Zinc</keyword>
<dbReference type="Proteomes" id="UP000659654">
    <property type="component" value="Unassembled WGS sequence"/>
</dbReference>
<protein>
    <submittedName>
        <fullName evidence="7">(pine wood nematode) hypothetical protein</fullName>
    </submittedName>
</protein>
<dbReference type="OrthoDB" id="5804825at2759"/>
<dbReference type="Proteomes" id="UP000095284">
    <property type="component" value="Unplaced"/>
</dbReference>
<dbReference type="EMBL" id="CAJFCV020000005">
    <property type="protein sequence ID" value="CAG9124394.1"/>
    <property type="molecule type" value="Genomic_DNA"/>
</dbReference>
<evidence type="ECO:0000313" key="7">
    <source>
        <dbReference type="EMBL" id="CAD5232264.1"/>
    </source>
</evidence>
<sequence>MSRGGVGNEKCVFCGWNRRNAYQSVRFFCIPKEPGLKRVRWLQVFGDREISLKDRVCSVHFRQGRPSSDPSHEDFVPHLYLNNEPPPEVLDYLESLADTNTKLEKIAGSLNSSTKSPFLNVESPHNTGLMKLGPRTAKPSILKRKRRPKSETFTEDEDVEVNVTTDAIPDSNTGETVSGDQSFTDRPPQLDNPVPESAAQREESSKSAQPATEDRPGLKFTAIQQHIVDTVGIKPGQTVIIRRRIKKPKQLLIEPNATKTI</sequence>
<dbReference type="Pfam" id="PF05485">
    <property type="entry name" value="THAP"/>
    <property type="match status" value="1"/>
</dbReference>
<reference evidence="10" key="1">
    <citation type="submission" date="2016-11" db="UniProtKB">
        <authorList>
            <consortium name="WormBaseParasite"/>
        </authorList>
    </citation>
    <scope>IDENTIFICATION</scope>
</reference>
<dbReference type="EMBL" id="CAJFDI010000005">
    <property type="protein sequence ID" value="CAD5232264.1"/>
    <property type="molecule type" value="Genomic_DNA"/>
</dbReference>
<proteinExistence type="predicted"/>
<keyword evidence="2" id="KW-0863">Zinc-finger</keyword>
<dbReference type="SUPFAM" id="SSF57716">
    <property type="entry name" value="Glucocorticoid receptor-like (DNA-binding domain)"/>
    <property type="match status" value="1"/>
</dbReference>
<evidence type="ECO:0000256" key="5">
    <source>
        <dbReference type="SAM" id="MobiDB-lite"/>
    </source>
</evidence>
<dbReference type="Proteomes" id="UP000582659">
    <property type="component" value="Unassembled WGS sequence"/>
</dbReference>
<keyword evidence="9" id="KW-1185">Reference proteome</keyword>
<dbReference type="Gene3D" id="6.20.210.20">
    <property type="entry name" value="THAP domain"/>
    <property type="match status" value="1"/>
</dbReference>
<feature type="domain" description="THAP-type" evidence="6">
    <location>
        <begin position="14"/>
        <end position="64"/>
    </location>
</feature>
<feature type="compositionally biased region" description="Polar residues" evidence="5">
    <location>
        <begin position="162"/>
        <end position="184"/>
    </location>
</feature>
<accession>A0A1I7RNY8</accession>
<organism evidence="8 10">
    <name type="scientific">Bursaphelenchus xylophilus</name>
    <name type="common">Pinewood nematode worm</name>
    <name type="synonym">Aphelenchoides xylophilus</name>
    <dbReference type="NCBI Taxonomy" id="6326"/>
    <lineage>
        <taxon>Eukaryota</taxon>
        <taxon>Metazoa</taxon>
        <taxon>Ecdysozoa</taxon>
        <taxon>Nematoda</taxon>
        <taxon>Chromadorea</taxon>
        <taxon>Rhabditida</taxon>
        <taxon>Tylenchina</taxon>
        <taxon>Tylenchomorpha</taxon>
        <taxon>Aphelenchoidea</taxon>
        <taxon>Aphelenchoididae</taxon>
        <taxon>Bursaphelenchus</taxon>
    </lineage>
</organism>
<dbReference type="AlphaFoldDB" id="A0A1I7RNY8"/>